<evidence type="ECO:0000256" key="4">
    <source>
        <dbReference type="ARBA" id="ARBA00022692"/>
    </source>
</evidence>
<evidence type="ECO:0000256" key="6">
    <source>
        <dbReference type="ARBA" id="ARBA00023136"/>
    </source>
</evidence>
<evidence type="ECO:0000313" key="10">
    <source>
        <dbReference type="EMBL" id="HIS92224.1"/>
    </source>
</evidence>
<accession>A0A9D1FZF2</accession>
<comment type="subcellular location">
    <subcellularLocation>
        <location evidence="1">Cell membrane</location>
        <topology evidence="1">Multi-pass membrane protein</topology>
    </subcellularLocation>
</comment>
<evidence type="ECO:0000256" key="2">
    <source>
        <dbReference type="ARBA" id="ARBA00022475"/>
    </source>
</evidence>
<organism evidence="10 11">
    <name type="scientific">Candidatus Alectryocaccomicrobium excrementavium</name>
    <dbReference type="NCBI Taxonomy" id="2840668"/>
    <lineage>
        <taxon>Bacteria</taxon>
        <taxon>Bacillati</taxon>
        <taxon>Bacillota</taxon>
        <taxon>Clostridia</taxon>
        <taxon>Candidatus Alectryocaccomicrobium</taxon>
    </lineage>
</organism>
<keyword evidence="4 8" id="KW-0812">Transmembrane</keyword>
<sequence length="156" mass="15987">MVDVIKGLVGSLGASAFFGLLFHIPRRLLASVALVGMLGYGVYLAALGLLESAVGANFVAALVVAALAETLARKQKAPANIFALIGVVPLVPGGGLYRTMLALVLDDYGAAVSTGVETVLIAGAIALAIAVVAVLCRARPRRPSNAQNQADYSSRR</sequence>
<keyword evidence="6 8" id="KW-0472">Membrane</keyword>
<feature type="domain" description="Threonine/Serine exporter ThrE" evidence="9">
    <location>
        <begin position="11"/>
        <end position="134"/>
    </location>
</feature>
<evidence type="ECO:0000259" key="9">
    <source>
        <dbReference type="Pfam" id="PF12821"/>
    </source>
</evidence>
<feature type="transmembrane region" description="Helical" evidence="8">
    <location>
        <begin position="118"/>
        <end position="136"/>
    </location>
</feature>
<proteinExistence type="inferred from homology"/>
<evidence type="ECO:0000256" key="5">
    <source>
        <dbReference type="ARBA" id="ARBA00022989"/>
    </source>
</evidence>
<evidence type="ECO:0000256" key="8">
    <source>
        <dbReference type="SAM" id="Phobius"/>
    </source>
</evidence>
<protein>
    <submittedName>
        <fullName evidence="10">Threonine/serine exporter family protein</fullName>
    </submittedName>
</protein>
<reference evidence="10" key="2">
    <citation type="journal article" date="2021" name="PeerJ">
        <title>Extensive microbial diversity within the chicken gut microbiome revealed by metagenomics and culture.</title>
        <authorList>
            <person name="Gilroy R."/>
            <person name="Ravi A."/>
            <person name="Getino M."/>
            <person name="Pursley I."/>
            <person name="Horton D.L."/>
            <person name="Alikhan N.F."/>
            <person name="Baker D."/>
            <person name="Gharbi K."/>
            <person name="Hall N."/>
            <person name="Watson M."/>
            <person name="Adriaenssens E.M."/>
            <person name="Foster-Nyarko E."/>
            <person name="Jarju S."/>
            <person name="Secka A."/>
            <person name="Antonio M."/>
            <person name="Oren A."/>
            <person name="Chaudhuri R.R."/>
            <person name="La Ragione R."/>
            <person name="Hildebrand F."/>
            <person name="Pallen M.J."/>
        </authorList>
    </citation>
    <scope>NUCLEOTIDE SEQUENCE</scope>
    <source>
        <strain evidence="10">13766</strain>
    </source>
</reference>
<dbReference type="GO" id="GO:0005886">
    <property type="term" value="C:plasma membrane"/>
    <property type="evidence" value="ECO:0007669"/>
    <property type="project" value="UniProtKB-SubCell"/>
</dbReference>
<keyword evidence="2" id="KW-1003">Cell membrane</keyword>
<dbReference type="EMBL" id="DVJN01000089">
    <property type="protein sequence ID" value="HIS92224.1"/>
    <property type="molecule type" value="Genomic_DNA"/>
</dbReference>
<dbReference type="PANTHER" id="PTHR34390:SF1">
    <property type="entry name" value="SUCCINATE TRANSPORTER SUBUNIT YJJB-RELATED"/>
    <property type="match status" value="1"/>
</dbReference>
<dbReference type="InterPro" id="IPR050539">
    <property type="entry name" value="ThrE_Dicarb/AminoAcid_Exp"/>
</dbReference>
<evidence type="ECO:0000313" key="11">
    <source>
        <dbReference type="Proteomes" id="UP000824140"/>
    </source>
</evidence>
<dbReference type="InterPro" id="IPR024528">
    <property type="entry name" value="ThrE_2"/>
</dbReference>
<gene>
    <name evidence="10" type="ORF">IAA84_04320</name>
</gene>
<feature type="transmembrane region" description="Helical" evidence="8">
    <location>
        <begin position="79"/>
        <end position="98"/>
    </location>
</feature>
<dbReference type="AlphaFoldDB" id="A0A9D1FZF2"/>
<evidence type="ECO:0000256" key="1">
    <source>
        <dbReference type="ARBA" id="ARBA00004651"/>
    </source>
</evidence>
<name>A0A9D1FZF2_9FIRM</name>
<dbReference type="GO" id="GO:0015744">
    <property type="term" value="P:succinate transport"/>
    <property type="evidence" value="ECO:0007669"/>
    <property type="project" value="TreeGrafter"/>
</dbReference>
<evidence type="ECO:0000256" key="3">
    <source>
        <dbReference type="ARBA" id="ARBA00022519"/>
    </source>
</evidence>
<comment type="similarity">
    <text evidence="7">Belongs to the ThrE exporter (TC 2.A.79) family.</text>
</comment>
<dbReference type="Proteomes" id="UP000824140">
    <property type="component" value="Unassembled WGS sequence"/>
</dbReference>
<keyword evidence="3" id="KW-0997">Cell inner membrane</keyword>
<keyword evidence="5 8" id="KW-1133">Transmembrane helix</keyword>
<comment type="caution">
    <text evidence="10">The sequence shown here is derived from an EMBL/GenBank/DDBJ whole genome shotgun (WGS) entry which is preliminary data.</text>
</comment>
<reference evidence="10" key="1">
    <citation type="submission" date="2020-10" db="EMBL/GenBank/DDBJ databases">
        <authorList>
            <person name="Gilroy R."/>
        </authorList>
    </citation>
    <scope>NUCLEOTIDE SEQUENCE</scope>
    <source>
        <strain evidence="10">13766</strain>
    </source>
</reference>
<dbReference type="Pfam" id="PF12821">
    <property type="entry name" value="ThrE_2"/>
    <property type="match status" value="1"/>
</dbReference>
<evidence type="ECO:0000256" key="7">
    <source>
        <dbReference type="ARBA" id="ARBA00034125"/>
    </source>
</evidence>
<feature type="transmembrane region" description="Helical" evidence="8">
    <location>
        <begin position="40"/>
        <end position="67"/>
    </location>
</feature>
<dbReference type="PANTHER" id="PTHR34390">
    <property type="entry name" value="UPF0442 PROTEIN YJJB-RELATED"/>
    <property type="match status" value="1"/>
</dbReference>